<dbReference type="InterPro" id="IPR010977">
    <property type="entry name" value="Aromatic_deC"/>
</dbReference>
<keyword evidence="5 7" id="KW-0456">Lyase</keyword>
<evidence type="ECO:0000256" key="1">
    <source>
        <dbReference type="ARBA" id="ARBA00001933"/>
    </source>
</evidence>
<sequence length="465" mass="49586">MRAVLHDVAERAASFRESRAEAPARPLKSYAELQTAFEAPTPEHGAPIGELILELATLTEAGLANMVGPRFFGWVIGATEPAGMAADWLTSAWAQNVGNAHATPAASACEERVGAWLLDLLDLPRESSVGFVTGATLANFTCLAAARGEVLRRAGWDAEADGLFGAPPVHVVLGEEAHSTVFSGLRYLGLGAKRVVSVPVNEQGLMKPGAFAKAVEKLDGPIIAIAQAGHINSGGFDPFEEIAAAAHEKGAWLHVDGAFGLWARACPDRAHLSRGLQLADSWGVDGHKWLQTPHDSAYAVVRNAEAHRRAMLIAASYLPAGVERHPADFVPELSRRGRAFATWAMIKSLGREGIATMVARHCAQARRMAERLGKEPGIEIMNDVVLNQVAVRLGANLDGAEADALTDRTIARIQNDGVCFVGGANWRGRQIIRVSVISANTTDDDIDRSAEAILSAWRAELHANA</sequence>
<evidence type="ECO:0000256" key="4">
    <source>
        <dbReference type="ARBA" id="ARBA00022898"/>
    </source>
</evidence>
<dbReference type="PANTHER" id="PTHR11999:SF70">
    <property type="entry name" value="MIP05841P"/>
    <property type="match status" value="1"/>
</dbReference>
<dbReference type="Proteomes" id="UP000092498">
    <property type="component" value="Chromosome"/>
</dbReference>
<evidence type="ECO:0000256" key="7">
    <source>
        <dbReference type="RuleBase" id="RU000382"/>
    </source>
</evidence>
<dbReference type="GO" id="GO:0016831">
    <property type="term" value="F:carboxy-lyase activity"/>
    <property type="evidence" value="ECO:0007669"/>
    <property type="project" value="UniProtKB-KW"/>
</dbReference>
<dbReference type="InterPro" id="IPR015422">
    <property type="entry name" value="PyrdxlP-dep_Trfase_small"/>
</dbReference>
<dbReference type="Gene3D" id="3.90.1150.10">
    <property type="entry name" value="Aspartate Aminotransferase, domain 1"/>
    <property type="match status" value="1"/>
</dbReference>
<organism evidence="8 9">
    <name type="scientific">Candidatus Viadribacter manganicus</name>
    <dbReference type="NCBI Taxonomy" id="1759059"/>
    <lineage>
        <taxon>Bacteria</taxon>
        <taxon>Pseudomonadati</taxon>
        <taxon>Pseudomonadota</taxon>
        <taxon>Alphaproteobacteria</taxon>
        <taxon>Hyphomonadales</taxon>
        <taxon>Hyphomonadaceae</taxon>
        <taxon>Candidatus Viadribacter</taxon>
    </lineage>
</organism>
<evidence type="ECO:0000256" key="6">
    <source>
        <dbReference type="PIRSR" id="PIRSR602129-50"/>
    </source>
</evidence>
<gene>
    <name evidence="8" type="ORF">ATE48_05475</name>
</gene>
<dbReference type="InterPro" id="IPR015421">
    <property type="entry name" value="PyrdxlP-dep_Trfase_major"/>
</dbReference>
<comment type="cofactor">
    <cofactor evidence="1 6 7">
        <name>pyridoxal 5'-phosphate</name>
        <dbReference type="ChEBI" id="CHEBI:597326"/>
    </cofactor>
</comment>
<comment type="similarity">
    <text evidence="2 7">Belongs to the group II decarboxylase family.</text>
</comment>
<feature type="modified residue" description="N6-(pyridoxal phosphate)lysine" evidence="6">
    <location>
        <position position="288"/>
    </location>
</feature>
<evidence type="ECO:0000313" key="8">
    <source>
        <dbReference type="EMBL" id="ANP47960.1"/>
    </source>
</evidence>
<dbReference type="STRING" id="1759059.ATE48_05475"/>
<dbReference type="GO" id="GO:0030170">
    <property type="term" value="F:pyridoxal phosphate binding"/>
    <property type="evidence" value="ECO:0007669"/>
    <property type="project" value="InterPro"/>
</dbReference>
<dbReference type="InParanoid" id="A0A1B1AN69"/>
<keyword evidence="3" id="KW-0210">Decarboxylase</keyword>
<dbReference type="PANTHER" id="PTHR11999">
    <property type="entry name" value="GROUP II PYRIDOXAL-5-PHOSPHATE DECARBOXYLASE"/>
    <property type="match status" value="1"/>
</dbReference>
<protein>
    <submittedName>
        <fullName evidence="8">Pyridoxal-dependent decarboxylase</fullName>
    </submittedName>
</protein>
<proteinExistence type="inferred from homology"/>
<reference evidence="8 9" key="1">
    <citation type="submission" date="2015-11" db="EMBL/GenBank/DDBJ databases">
        <title>Whole-Genome Sequence of Candidatus Oderbacter manganicum from the National Park Lower Oder Valley, Germany.</title>
        <authorList>
            <person name="Braun B."/>
            <person name="Liere K."/>
            <person name="Szewzyk U."/>
        </authorList>
    </citation>
    <scope>NUCLEOTIDE SEQUENCE [LARGE SCALE GENOMIC DNA]</scope>
    <source>
        <strain evidence="8 9">OTSz_A_272</strain>
    </source>
</reference>
<keyword evidence="9" id="KW-1185">Reference proteome</keyword>
<dbReference type="InterPro" id="IPR002129">
    <property type="entry name" value="PyrdxlP-dep_de-COase"/>
</dbReference>
<accession>A0A1B1AN69</accession>
<dbReference type="Gene3D" id="3.40.640.10">
    <property type="entry name" value="Type I PLP-dependent aspartate aminotransferase-like (Major domain)"/>
    <property type="match status" value="1"/>
</dbReference>
<evidence type="ECO:0000256" key="3">
    <source>
        <dbReference type="ARBA" id="ARBA00022793"/>
    </source>
</evidence>
<dbReference type="KEGG" id="cbot:ATE48_05475"/>
<dbReference type="Pfam" id="PF00282">
    <property type="entry name" value="Pyridoxal_deC"/>
    <property type="match status" value="1"/>
</dbReference>
<evidence type="ECO:0000313" key="9">
    <source>
        <dbReference type="Proteomes" id="UP000092498"/>
    </source>
</evidence>
<evidence type="ECO:0000256" key="5">
    <source>
        <dbReference type="ARBA" id="ARBA00023239"/>
    </source>
</evidence>
<keyword evidence="4 6" id="KW-0663">Pyridoxal phosphate</keyword>
<name>A0A1B1AN69_9PROT</name>
<evidence type="ECO:0000256" key="2">
    <source>
        <dbReference type="ARBA" id="ARBA00009533"/>
    </source>
</evidence>
<dbReference type="EMBL" id="CP013244">
    <property type="protein sequence ID" value="ANP47960.1"/>
    <property type="molecule type" value="Genomic_DNA"/>
</dbReference>
<dbReference type="SUPFAM" id="SSF53383">
    <property type="entry name" value="PLP-dependent transferases"/>
    <property type="match status" value="1"/>
</dbReference>
<dbReference type="InterPro" id="IPR015424">
    <property type="entry name" value="PyrdxlP-dep_Trfase"/>
</dbReference>
<dbReference type="GO" id="GO:0019752">
    <property type="term" value="P:carboxylic acid metabolic process"/>
    <property type="evidence" value="ECO:0007669"/>
    <property type="project" value="InterPro"/>
</dbReference>
<dbReference type="AlphaFoldDB" id="A0A1B1AN69"/>